<organism evidence="4 6">
    <name type="scientific">Araneus ventricosus</name>
    <name type="common">Orbweaver spider</name>
    <name type="synonym">Epeira ventricosa</name>
    <dbReference type="NCBI Taxonomy" id="182803"/>
    <lineage>
        <taxon>Eukaryota</taxon>
        <taxon>Metazoa</taxon>
        <taxon>Ecdysozoa</taxon>
        <taxon>Arthropoda</taxon>
        <taxon>Chelicerata</taxon>
        <taxon>Arachnida</taxon>
        <taxon>Araneae</taxon>
        <taxon>Araneomorphae</taxon>
        <taxon>Entelegynae</taxon>
        <taxon>Araneoidea</taxon>
        <taxon>Araneidae</taxon>
        <taxon>Araneus</taxon>
    </lineage>
</organism>
<dbReference type="Gene3D" id="3.30.420.10">
    <property type="entry name" value="Ribonuclease H-like superfamily/Ribonuclease H"/>
    <property type="match status" value="1"/>
</dbReference>
<proteinExistence type="predicted"/>
<keyword evidence="6" id="KW-1185">Reference proteome</keyword>
<sequence>MSLFVLQYTGLKLFCILKLPGICVTLQITLTTCQHVGIVFFHYNHRPYTALRSQQLLQRFREMFDHPVYSPDLVPSYYHLLHHLKRSLPGSISPVTIMCR</sequence>
<evidence type="ECO:0000313" key="5">
    <source>
        <dbReference type="EMBL" id="GBO27342.1"/>
    </source>
</evidence>
<accession>A0A4Y2F1L2</accession>
<evidence type="ECO:0000313" key="2">
    <source>
        <dbReference type="EMBL" id="GBM35374.1"/>
    </source>
</evidence>
<evidence type="ECO:0000313" key="3">
    <source>
        <dbReference type="EMBL" id="GBM35395.1"/>
    </source>
</evidence>
<evidence type="ECO:0000313" key="6">
    <source>
        <dbReference type="Proteomes" id="UP000499080"/>
    </source>
</evidence>
<gene>
    <name evidence="5" type="ORF">AVEN_11515_1</name>
    <name evidence="3" type="ORF">AVEN_176714_1</name>
    <name evidence="4" type="ORF">AVEN_177360_1</name>
    <name evidence="1" type="ORF">AVEN_247376_1</name>
    <name evidence="2" type="ORF">AVEN_41409_1</name>
</gene>
<evidence type="ECO:0000313" key="1">
    <source>
        <dbReference type="EMBL" id="GBM35363.1"/>
    </source>
</evidence>
<protein>
    <submittedName>
        <fullName evidence="4">Uncharacterized protein</fullName>
    </submittedName>
</protein>
<reference evidence="4 6" key="1">
    <citation type="journal article" date="2019" name="Sci. Rep.">
        <title>Orb-weaving spider Araneus ventricosus genome elucidates the spidroin gene catalogue.</title>
        <authorList>
            <person name="Kono N."/>
            <person name="Nakamura H."/>
            <person name="Ohtoshi R."/>
            <person name="Moran D.A.P."/>
            <person name="Shinohara A."/>
            <person name="Yoshida Y."/>
            <person name="Fujiwara M."/>
            <person name="Mori M."/>
            <person name="Tomita M."/>
            <person name="Arakawa K."/>
        </authorList>
    </citation>
    <scope>NUCLEOTIDE SEQUENCE [LARGE SCALE GENOMIC DNA]</scope>
</reference>
<dbReference type="EMBL" id="BGPR01094611">
    <property type="protein sequence ID" value="GBM35400.1"/>
    <property type="molecule type" value="Genomic_DNA"/>
</dbReference>
<dbReference type="InterPro" id="IPR036397">
    <property type="entry name" value="RNaseH_sf"/>
</dbReference>
<dbReference type="Proteomes" id="UP000499080">
    <property type="component" value="Unassembled WGS sequence"/>
</dbReference>
<name>A0A4Y2F1L2_ARAVE</name>
<comment type="caution">
    <text evidence="4">The sequence shown here is derived from an EMBL/GenBank/DDBJ whole genome shotgun (WGS) entry which is preliminary data.</text>
</comment>
<dbReference type="AlphaFoldDB" id="A0A4Y2F1L2"/>
<dbReference type="EMBL" id="BGPR01094610">
    <property type="protein sequence ID" value="GBM35395.1"/>
    <property type="molecule type" value="Genomic_DNA"/>
</dbReference>
<dbReference type="GO" id="GO:0003676">
    <property type="term" value="F:nucleic acid binding"/>
    <property type="evidence" value="ECO:0007669"/>
    <property type="project" value="InterPro"/>
</dbReference>
<evidence type="ECO:0000313" key="4">
    <source>
        <dbReference type="EMBL" id="GBM35400.1"/>
    </source>
</evidence>
<dbReference type="EMBL" id="BGPR01050329">
    <property type="protein sequence ID" value="GBO27342.1"/>
    <property type="molecule type" value="Genomic_DNA"/>
</dbReference>
<dbReference type="EMBL" id="BGPR01094605">
    <property type="protein sequence ID" value="GBM35374.1"/>
    <property type="molecule type" value="Genomic_DNA"/>
</dbReference>
<dbReference type="EMBL" id="BGPR01094601">
    <property type="protein sequence ID" value="GBM35363.1"/>
    <property type="molecule type" value="Genomic_DNA"/>
</dbReference>